<evidence type="ECO:0000256" key="2">
    <source>
        <dbReference type="ARBA" id="ARBA00023012"/>
    </source>
</evidence>
<keyword evidence="3" id="KW-0805">Transcription regulation</keyword>
<dbReference type="SUPFAM" id="SSF52172">
    <property type="entry name" value="CheY-like"/>
    <property type="match status" value="1"/>
</dbReference>
<dbReference type="Gene3D" id="3.40.50.2300">
    <property type="match status" value="1"/>
</dbReference>
<dbReference type="InterPro" id="IPR036388">
    <property type="entry name" value="WH-like_DNA-bd_sf"/>
</dbReference>
<accession>A0ABW0LP95</accession>
<evidence type="ECO:0000256" key="6">
    <source>
        <dbReference type="PROSITE-ProRule" id="PRU00169"/>
    </source>
</evidence>
<evidence type="ECO:0000256" key="5">
    <source>
        <dbReference type="ARBA" id="ARBA00023163"/>
    </source>
</evidence>
<feature type="modified residue" description="4-aspartylphosphate" evidence="6">
    <location>
        <position position="63"/>
    </location>
</feature>
<evidence type="ECO:0000256" key="1">
    <source>
        <dbReference type="ARBA" id="ARBA00022553"/>
    </source>
</evidence>
<gene>
    <name evidence="10" type="ORF">ACFPPD_02490</name>
</gene>
<evidence type="ECO:0000256" key="3">
    <source>
        <dbReference type="ARBA" id="ARBA00023015"/>
    </source>
</evidence>
<evidence type="ECO:0000259" key="8">
    <source>
        <dbReference type="PROSITE" id="PS50110"/>
    </source>
</evidence>
<keyword evidence="5" id="KW-0804">Transcription</keyword>
<protein>
    <submittedName>
        <fullName evidence="10">Response regulator transcription factor</fullName>
    </submittedName>
</protein>
<dbReference type="CDD" id="cd00383">
    <property type="entry name" value="trans_reg_C"/>
    <property type="match status" value="1"/>
</dbReference>
<comment type="caution">
    <text evidence="10">The sequence shown here is derived from an EMBL/GenBank/DDBJ whole genome shotgun (WGS) entry which is preliminary data.</text>
</comment>
<keyword evidence="2" id="KW-0902">Two-component regulatory system</keyword>
<dbReference type="PROSITE" id="PS50110">
    <property type="entry name" value="RESPONSE_REGULATORY"/>
    <property type="match status" value="1"/>
</dbReference>
<dbReference type="PANTHER" id="PTHR48111">
    <property type="entry name" value="REGULATOR OF RPOS"/>
    <property type="match status" value="1"/>
</dbReference>
<feature type="domain" description="Response regulatory" evidence="8">
    <location>
        <begin position="14"/>
        <end position="127"/>
    </location>
</feature>
<dbReference type="CDD" id="cd17574">
    <property type="entry name" value="REC_OmpR"/>
    <property type="match status" value="1"/>
</dbReference>
<evidence type="ECO:0000259" key="9">
    <source>
        <dbReference type="PROSITE" id="PS51755"/>
    </source>
</evidence>
<dbReference type="PROSITE" id="PS51755">
    <property type="entry name" value="OMPR_PHOB"/>
    <property type="match status" value="1"/>
</dbReference>
<feature type="domain" description="OmpR/PhoB-type" evidence="9">
    <location>
        <begin position="135"/>
        <end position="232"/>
    </location>
</feature>
<dbReference type="Gene3D" id="6.10.250.690">
    <property type="match status" value="1"/>
</dbReference>
<dbReference type="InterPro" id="IPR001867">
    <property type="entry name" value="OmpR/PhoB-type_DNA-bd"/>
</dbReference>
<dbReference type="InterPro" id="IPR011006">
    <property type="entry name" value="CheY-like_superfamily"/>
</dbReference>
<organism evidence="10 11">
    <name type="scientific">Cohnella suwonensis</name>
    <dbReference type="NCBI Taxonomy" id="696072"/>
    <lineage>
        <taxon>Bacteria</taxon>
        <taxon>Bacillati</taxon>
        <taxon>Bacillota</taxon>
        <taxon>Bacilli</taxon>
        <taxon>Bacillales</taxon>
        <taxon>Paenibacillaceae</taxon>
        <taxon>Cohnella</taxon>
    </lineage>
</organism>
<keyword evidence="1 6" id="KW-0597">Phosphoprotein</keyword>
<evidence type="ECO:0000313" key="11">
    <source>
        <dbReference type="Proteomes" id="UP001596105"/>
    </source>
</evidence>
<dbReference type="InterPro" id="IPR001789">
    <property type="entry name" value="Sig_transdc_resp-reg_receiver"/>
</dbReference>
<dbReference type="Pfam" id="PF00486">
    <property type="entry name" value="Trans_reg_C"/>
    <property type="match status" value="1"/>
</dbReference>
<evidence type="ECO:0000313" key="10">
    <source>
        <dbReference type="EMBL" id="MFC5467568.1"/>
    </source>
</evidence>
<reference evidence="11" key="1">
    <citation type="journal article" date="2019" name="Int. J. Syst. Evol. Microbiol.">
        <title>The Global Catalogue of Microorganisms (GCM) 10K type strain sequencing project: providing services to taxonomists for standard genome sequencing and annotation.</title>
        <authorList>
            <consortium name="The Broad Institute Genomics Platform"/>
            <consortium name="The Broad Institute Genome Sequencing Center for Infectious Disease"/>
            <person name="Wu L."/>
            <person name="Ma J."/>
        </authorList>
    </citation>
    <scope>NUCLEOTIDE SEQUENCE [LARGE SCALE GENOMIC DNA]</scope>
    <source>
        <strain evidence="11">CCUG 57113</strain>
    </source>
</reference>
<dbReference type="Gene3D" id="1.10.10.10">
    <property type="entry name" value="Winged helix-like DNA-binding domain superfamily/Winged helix DNA-binding domain"/>
    <property type="match status" value="1"/>
</dbReference>
<dbReference type="PANTHER" id="PTHR48111:SF1">
    <property type="entry name" value="TWO-COMPONENT RESPONSE REGULATOR ORR33"/>
    <property type="match status" value="1"/>
</dbReference>
<name>A0ABW0LP95_9BACL</name>
<dbReference type="SMART" id="SM00448">
    <property type="entry name" value="REC"/>
    <property type="match status" value="1"/>
</dbReference>
<keyword evidence="11" id="KW-1185">Reference proteome</keyword>
<dbReference type="RefSeq" id="WP_378081178.1">
    <property type="nucleotide sequence ID" value="NZ_JBHSMH010000005.1"/>
</dbReference>
<dbReference type="Proteomes" id="UP001596105">
    <property type="component" value="Unassembled WGS sequence"/>
</dbReference>
<dbReference type="SMART" id="SM00862">
    <property type="entry name" value="Trans_reg_C"/>
    <property type="match status" value="1"/>
</dbReference>
<feature type="DNA-binding region" description="OmpR/PhoB-type" evidence="7">
    <location>
        <begin position="135"/>
        <end position="232"/>
    </location>
</feature>
<dbReference type="Pfam" id="PF00072">
    <property type="entry name" value="Response_reg"/>
    <property type="match status" value="1"/>
</dbReference>
<proteinExistence type="predicted"/>
<keyword evidence="4 7" id="KW-0238">DNA-binding</keyword>
<dbReference type="EMBL" id="JBHSMH010000005">
    <property type="protein sequence ID" value="MFC5467568.1"/>
    <property type="molecule type" value="Genomic_DNA"/>
</dbReference>
<evidence type="ECO:0000256" key="7">
    <source>
        <dbReference type="PROSITE-ProRule" id="PRU01091"/>
    </source>
</evidence>
<evidence type="ECO:0000256" key="4">
    <source>
        <dbReference type="ARBA" id="ARBA00023125"/>
    </source>
</evidence>
<sequence>MMQPPTKPSGQGIKVLIVDDEPNIVQFLELGLLNEGFQVASAQDGPEALAVAETFVPHVVILDVMMPGMDGYEVCRKLKDGKPVAVIMLTAKEHVDDRVRGLSIGADDYMPKPFSFEELLARIQARIRNQFPQLLDEVSIGPFTVDAVRKELRYHGRPLELSPTEFELLKHLLFHHGYVLSKSAILDQVWGYDFGGEENIVEVYIRSLRDKLNDREHRVIRTIRGAGYRVDLV</sequence>
<dbReference type="InterPro" id="IPR039420">
    <property type="entry name" value="WalR-like"/>
</dbReference>